<keyword evidence="2" id="KW-1185">Reference proteome</keyword>
<protein>
    <recommendedName>
        <fullName evidence="3">WbqC-like protein family protein</fullName>
    </recommendedName>
</protein>
<dbReference type="Pfam" id="PF08889">
    <property type="entry name" value="WbqC"/>
    <property type="match status" value="1"/>
</dbReference>
<dbReference type="Proteomes" id="UP001320513">
    <property type="component" value="Unassembled WGS sequence"/>
</dbReference>
<proteinExistence type="predicted"/>
<gene>
    <name evidence="1" type="ORF">AUC61_23235</name>
</gene>
<accession>A0ABS9ZRC5</accession>
<organism evidence="1 2">
    <name type="scientific">Pseudomonas maioricensis</name>
    <dbReference type="NCBI Taxonomy" id="1766623"/>
    <lineage>
        <taxon>Bacteria</taxon>
        <taxon>Pseudomonadati</taxon>
        <taxon>Pseudomonadota</taxon>
        <taxon>Gammaproteobacteria</taxon>
        <taxon>Pseudomonadales</taxon>
        <taxon>Pseudomonadaceae</taxon>
        <taxon>Pseudomonas</taxon>
    </lineage>
</organism>
<dbReference type="RefSeq" id="WP_243248547.1">
    <property type="nucleotide sequence ID" value="NZ_LOHG01000022.1"/>
</dbReference>
<comment type="caution">
    <text evidence="1">The sequence shown here is derived from an EMBL/GenBank/DDBJ whole genome shotgun (WGS) entry which is preliminary data.</text>
</comment>
<sequence length="266" mass="30501">MARTIAMMQPYLFPYLGYFQLIAAADVFVLGDDLQYIRSGWVNRNRILQNGEAKLITFPLKRDSFDLPIMKRHLADNFSEEADRLINLITQSYRKAPYFAQVMPFLERLIRFPQQNLALYTEHAIREMCAYLHIVTPILRGSDLKLVSCLDKQDRVINIARTFAATTVLNPIGGVDLYDRDHFARHGLLLRFFKMDPIVYRQLNQPFVPSLSIIDVLMFNCVEQVQAMFACFSLCDGIPNPEAQLLAELTRQVEISSIVPAHVAAE</sequence>
<evidence type="ECO:0008006" key="3">
    <source>
        <dbReference type="Google" id="ProtNLM"/>
    </source>
</evidence>
<evidence type="ECO:0000313" key="1">
    <source>
        <dbReference type="EMBL" id="MCI8212448.1"/>
    </source>
</evidence>
<dbReference type="EMBL" id="LOHG01000022">
    <property type="protein sequence ID" value="MCI8212448.1"/>
    <property type="molecule type" value="Genomic_DNA"/>
</dbReference>
<dbReference type="InterPro" id="IPR014985">
    <property type="entry name" value="WbqC"/>
</dbReference>
<name>A0ABS9ZRC5_9PSED</name>
<evidence type="ECO:0000313" key="2">
    <source>
        <dbReference type="Proteomes" id="UP001320513"/>
    </source>
</evidence>
<reference evidence="1 2" key="1">
    <citation type="submission" date="2015-12" db="EMBL/GenBank/DDBJ databases">
        <title>Phylogenomics in the description of a new species in the Pseudomonas syringae group.</title>
        <authorList>
            <person name="Busquets A."/>
            <person name="Gomila M."/>
            <person name="Beiki F."/>
            <person name="Rahimian H."/>
            <person name="Mulet M."/>
            <person name="Sanchez D."/>
            <person name="Garcia-Valdes E."/>
            <person name="Lalucat J."/>
        </authorList>
    </citation>
    <scope>NUCLEOTIDE SEQUENCE [LARGE SCALE GENOMIC DNA]</scope>
    <source>
        <strain evidence="1 2">S25</strain>
    </source>
</reference>